<dbReference type="EMBL" id="UYSU01033830">
    <property type="protein sequence ID" value="VDL93122.1"/>
    <property type="molecule type" value="Genomic_DNA"/>
</dbReference>
<keyword evidence="3 12" id="KW-0723">Serine/threonine-protein kinase</keyword>
<evidence type="ECO:0000256" key="4">
    <source>
        <dbReference type="ARBA" id="ARBA00022679"/>
    </source>
</evidence>
<dbReference type="InterPro" id="IPR008271">
    <property type="entry name" value="Ser/Thr_kinase_AS"/>
</dbReference>
<dbReference type="SUPFAM" id="SSF56112">
    <property type="entry name" value="Protein kinase-like (PK-like)"/>
    <property type="match status" value="1"/>
</dbReference>
<keyword evidence="4" id="KW-0808">Transferase</keyword>
<dbReference type="FunFam" id="3.30.200.20:FF:000124">
    <property type="entry name" value="Cyclin-dependent kinase 4"/>
    <property type="match status" value="1"/>
</dbReference>
<dbReference type="STRING" id="70667.A0A3P7C4D6"/>
<dbReference type="Pfam" id="PF00069">
    <property type="entry name" value="Pkinase"/>
    <property type="match status" value="1"/>
</dbReference>
<organism evidence="14 15">
    <name type="scientific">Schistocephalus solidus</name>
    <name type="common">Tapeworm</name>
    <dbReference type="NCBI Taxonomy" id="70667"/>
    <lineage>
        <taxon>Eukaryota</taxon>
        <taxon>Metazoa</taxon>
        <taxon>Spiralia</taxon>
        <taxon>Lophotrochozoa</taxon>
        <taxon>Platyhelminthes</taxon>
        <taxon>Cestoda</taxon>
        <taxon>Eucestoda</taxon>
        <taxon>Diphyllobothriidea</taxon>
        <taxon>Diphyllobothriidae</taxon>
        <taxon>Schistocephalus</taxon>
    </lineage>
</organism>
<dbReference type="InterPro" id="IPR017441">
    <property type="entry name" value="Protein_kinase_ATP_BS"/>
</dbReference>
<dbReference type="SMART" id="SM00220">
    <property type="entry name" value="S_TKc"/>
    <property type="match status" value="1"/>
</dbReference>
<dbReference type="PROSITE" id="PS00108">
    <property type="entry name" value="PROTEIN_KINASE_ST"/>
    <property type="match status" value="1"/>
</dbReference>
<accession>A0A3P7C4D6</accession>
<evidence type="ECO:0000256" key="11">
    <source>
        <dbReference type="PROSITE-ProRule" id="PRU10141"/>
    </source>
</evidence>
<dbReference type="OrthoDB" id="204883at2759"/>
<dbReference type="PANTHER" id="PTHR24056:SF233">
    <property type="entry name" value="CYCLIN-DEPENDENT KINASE 9"/>
    <property type="match status" value="1"/>
</dbReference>
<comment type="catalytic activity">
    <reaction evidence="10">
        <text>L-seryl-[protein] + ATP = O-phospho-L-seryl-[protein] + ADP + H(+)</text>
        <dbReference type="Rhea" id="RHEA:17989"/>
        <dbReference type="Rhea" id="RHEA-COMP:9863"/>
        <dbReference type="Rhea" id="RHEA-COMP:11604"/>
        <dbReference type="ChEBI" id="CHEBI:15378"/>
        <dbReference type="ChEBI" id="CHEBI:29999"/>
        <dbReference type="ChEBI" id="CHEBI:30616"/>
        <dbReference type="ChEBI" id="CHEBI:83421"/>
        <dbReference type="ChEBI" id="CHEBI:456216"/>
        <dbReference type="EC" id="2.7.11.22"/>
    </reaction>
</comment>
<name>A0A3P7C4D6_SCHSO</name>
<keyword evidence="6" id="KW-0418">Kinase</keyword>
<evidence type="ECO:0000256" key="12">
    <source>
        <dbReference type="RuleBase" id="RU000304"/>
    </source>
</evidence>
<evidence type="ECO:0000259" key="13">
    <source>
        <dbReference type="PROSITE" id="PS50011"/>
    </source>
</evidence>
<feature type="domain" description="Protein kinase" evidence="13">
    <location>
        <begin position="41"/>
        <end position="337"/>
    </location>
</feature>
<proteinExistence type="inferred from homology"/>
<evidence type="ECO:0000256" key="10">
    <source>
        <dbReference type="ARBA" id="ARBA00048367"/>
    </source>
</evidence>
<dbReference type="InterPro" id="IPR000719">
    <property type="entry name" value="Prot_kinase_dom"/>
</dbReference>
<keyword evidence="15" id="KW-1185">Reference proteome</keyword>
<evidence type="ECO:0000256" key="7">
    <source>
        <dbReference type="ARBA" id="ARBA00022840"/>
    </source>
</evidence>
<comment type="subcellular location">
    <subcellularLocation>
        <location evidence="1">Nucleus</location>
    </subcellularLocation>
</comment>
<sequence>MMDDCELELIVKELEADHSEALKEIDRELDAKTSTLSVDDYEKIQKVGQGTFGEVFKVRHKTTKEIFALKRLKIEKETEGFPITALREVRILRSLSHKNIVSLKGICHRRNPGINGYRYEFYLLFEFCDHDLAGLLSQKVEISLPVKKGIAKQLLTGICFLHRNNILHRDLKASNILIDRTGTLKIADFGLARLTVAPSAPDRRVCYTGRVVTLWYRPPEILLNDRCYDRPVDLWGAGCIIAELWTKCPLMQGDTEVNQLRLIINLCGSFTPATWPAVEKLEAFKNTKLPMDTKRTLREKLAPKIPCQSALDLIDKLLACDPSKRLDADQSLAHEFFQEEPLAGDLSCLSQSGISFLEYLGQANRSRSVAAVAAHINNFRSAGPQSFRGRGGVLPGGLSGAMNGAANPFRYRGLPPDPDNSNINFDRIY</sequence>
<dbReference type="InterPro" id="IPR011009">
    <property type="entry name" value="Kinase-like_dom_sf"/>
</dbReference>
<evidence type="ECO:0000256" key="2">
    <source>
        <dbReference type="ARBA" id="ARBA00006485"/>
    </source>
</evidence>
<dbReference type="PROSITE" id="PS00107">
    <property type="entry name" value="PROTEIN_KINASE_ATP"/>
    <property type="match status" value="1"/>
</dbReference>
<keyword evidence="8" id="KW-0539">Nucleus</keyword>
<evidence type="ECO:0000256" key="6">
    <source>
        <dbReference type="ARBA" id="ARBA00022777"/>
    </source>
</evidence>
<reference evidence="14 15" key="1">
    <citation type="submission" date="2018-11" db="EMBL/GenBank/DDBJ databases">
        <authorList>
            <consortium name="Pathogen Informatics"/>
        </authorList>
    </citation>
    <scope>NUCLEOTIDE SEQUENCE [LARGE SCALE GENOMIC DNA]</scope>
    <source>
        <strain evidence="14 15">NST_G2</strain>
    </source>
</reference>
<dbReference type="GO" id="GO:0004693">
    <property type="term" value="F:cyclin-dependent protein serine/threonine kinase activity"/>
    <property type="evidence" value="ECO:0007669"/>
    <property type="project" value="UniProtKB-EC"/>
</dbReference>
<dbReference type="Gene3D" id="3.30.200.20">
    <property type="entry name" value="Phosphorylase Kinase, domain 1"/>
    <property type="match status" value="1"/>
</dbReference>
<dbReference type="GO" id="GO:0005524">
    <property type="term" value="F:ATP binding"/>
    <property type="evidence" value="ECO:0007669"/>
    <property type="project" value="UniProtKB-UniRule"/>
</dbReference>
<dbReference type="GO" id="GO:0005634">
    <property type="term" value="C:nucleus"/>
    <property type="evidence" value="ECO:0007669"/>
    <property type="project" value="UniProtKB-SubCell"/>
</dbReference>
<dbReference type="GO" id="GO:0008353">
    <property type="term" value="F:RNA polymerase II CTD heptapeptide repeat kinase activity"/>
    <property type="evidence" value="ECO:0007669"/>
    <property type="project" value="TreeGrafter"/>
</dbReference>
<comment type="catalytic activity">
    <reaction evidence="9">
        <text>L-threonyl-[protein] + ATP = O-phospho-L-threonyl-[protein] + ADP + H(+)</text>
        <dbReference type="Rhea" id="RHEA:46608"/>
        <dbReference type="Rhea" id="RHEA-COMP:11060"/>
        <dbReference type="Rhea" id="RHEA-COMP:11605"/>
        <dbReference type="ChEBI" id="CHEBI:15378"/>
        <dbReference type="ChEBI" id="CHEBI:30013"/>
        <dbReference type="ChEBI" id="CHEBI:30616"/>
        <dbReference type="ChEBI" id="CHEBI:61977"/>
        <dbReference type="ChEBI" id="CHEBI:456216"/>
        <dbReference type="EC" id="2.7.11.22"/>
    </reaction>
</comment>
<evidence type="ECO:0000256" key="8">
    <source>
        <dbReference type="ARBA" id="ARBA00023242"/>
    </source>
</evidence>
<evidence type="ECO:0000256" key="9">
    <source>
        <dbReference type="ARBA" id="ARBA00047811"/>
    </source>
</evidence>
<dbReference type="Gene3D" id="1.10.510.10">
    <property type="entry name" value="Transferase(Phosphotransferase) domain 1"/>
    <property type="match status" value="1"/>
</dbReference>
<evidence type="ECO:0000256" key="3">
    <source>
        <dbReference type="ARBA" id="ARBA00022527"/>
    </source>
</evidence>
<keyword evidence="5 11" id="KW-0547">Nucleotide-binding</keyword>
<keyword evidence="7 11" id="KW-0067">ATP-binding</keyword>
<dbReference type="PROSITE" id="PS50011">
    <property type="entry name" value="PROTEIN_KINASE_DOM"/>
    <property type="match status" value="1"/>
</dbReference>
<dbReference type="AlphaFoldDB" id="A0A3P7C4D6"/>
<evidence type="ECO:0000313" key="15">
    <source>
        <dbReference type="Proteomes" id="UP000275846"/>
    </source>
</evidence>
<evidence type="ECO:0000256" key="1">
    <source>
        <dbReference type="ARBA" id="ARBA00004123"/>
    </source>
</evidence>
<dbReference type="PANTHER" id="PTHR24056">
    <property type="entry name" value="CELL DIVISION PROTEIN KINASE"/>
    <property type="match status" value="1"/>
</dbReference>
<comment type="similarity">
    <text evidence="2">Belongs to the protein kinase superfamily. CMGC Ser/Thr protein kinase family. CDC2/CDKX subfamily.</text>
</comment>
<dbReference type="Proteomes" id="UP000275846">
    <property type="component" value="Unassembled WGS sequence"/>
</dbReference>
<evidence type="ECO:0000313" key="14">
    <source>
        <dbReference type="EMBL" id="VDL93122.1"/>
    </source>
</evidence>
<dbReference type="FunFam" id="1.10.510.10:FF:000203">
    <property type="entry name" value="Cyclin-dependent kinase 9"/>
    <property type="match status" value="1"/>
</dbReference>
<dbReference type="InterPro" id="IPR050108">
    <property type="entry name" value="CDK"/>
</dbReference>
<gene>
    <name evidence="14" type="ORF">SSLN_LOCUS6737</name>
</gene>
<feature type="binding site" evidence="11">
    <location>
        <position position="70"/>
    </location>
    <ligand>
        <name>ATP</name>
        <dbReference type="ChEBI" id="CHEBI:30616"/>
    </ligand>
</feature>
<evidence type="ECO:0000256" key="5">
    <source>
        <dbReference type="ARBA" id="ARBA00022741"/>
    </source>
</evidence>
<protein>
    <recommendedName>
        <fullName evidence="13">Protein kinase domain-containing protein</fullName>
    </recommendedName>
</protein>